<accession>A0ABY8NAV1</accession>
<evidence type="ECO:0000313" key="3">
    <source>
        <dbReference type="Proteomes" id="UP001236500"/>
    </source>
</evidence>
<keyword evidence="3" id="KW-1185">Reference proteome</keyword>
<reference evidence="2 3" key="1">
    <citation type="submission" date="2023-02" db="EMBL/GenBank/DDBJ databases">
        <title>Description and genomic characterization of Microbulbifer bruguierae sp. nov., isolated from the sediment of mangrove plant Bruguiera sexangula.</title>
        <authorList>
            <person name="Long M."/>
        </authorList>
    </citation>
    <scope>NUCLEOTIDE SEQUENCE [LARGE SCALE GENOMIC DNA]</scope>
    <source>
        <strain evidence="2 3">H12</strain>
    </source>
</reference>
<proteinExistence type="predicted"/>
<evidence type="ECO:0000313" key="2">
    <source>
        <dbReference type="EMBL" id="WGL16051.1"/>
    </source>
</evidence>
<dbReference type="Proteomes" id="UP001236500">
    <property type="component" value="Chromosome"/>
</dbReference>
<organism evidence="2 3">
    <name type="scientific">Microbulbifer bruguierae</name>
    <dbReference type="NCBI Taxonomy" id="3029061"/>
    <lineage>
        <taxon>Bacteria</taxon>
        <taxon>Pseudomonadati</taxon>
        <taxon>Pseudomonadota</taxon>
        <taxon>Gammaproteobacteria</taxon>
        <taxon>Cellvibrionales</taxon>
        <taxon>Microbulbiferaceae</taxon>
        <taxon>Microbulbifer</taxon>
    </lineage>
</organism>
<gene>
    <name evidence="2" type="ORF">PVT68_14905</name>
</gene>
<keyword evidence="1" id="KW-0560">Oxidoreductase</keyword>
<name>A0ABY8NAV1_9GAMM</name>
<evidence type="ECO:0000256" key="1">
    <source>
        <dbReference type="ARBA" id="ARBA00023002"/>
    </source>
</evidence>
<dbReference type="EMBL" id="CP118605">
    <property type="protein sequence ID" value="WGL16051.1"/>
    <property type="molecule type" value="Genomic_DNA"/>
</dbReference>
<dbReference type="Pfam" id="PF14027">
    <property type="entry name" value="Questin_oxidase"/>
    <property type="match status" value="1"/>
</dbReference>
<dbReference type="InterPro" id="IPR025337">
    <property type="entry name" value="Questin_oxidase-like"/>
</dbReference>
<protein>
    <submittedName>
        <fullName evidence="2">Questin oxidase family protein</fullName>
    </submittedName>
</protein>
<sequence>METTIQPQQLALQDIAQVAIRTYLGTRDFTLLHGVTGCHALRVILPYCTDRATALRYFWQGFIIAYLSTGPKTIRPVATEETESIKDISKRQAAIRESALNSDDDHVIKLSYSALEEFHYYGDNKYLQVFS</sequence>
<dbReference type="RefSeq" id="WP_280319347.1">
    <property type="nucleotide sequence ID" value="NZ_CP118605.1"/>
</dbReference>